<dbReference type="InterPro" id="IPR036291">
    <property type="entry name" value="NAD(P)-bd_dom_sf"/>
</dbReference>
<dbReference type="SUPFAM" id="SSF51735">
    <property type="entry name" value="NAD(P)-binding Rossmann-fold domains"/>
    <property type="match status" value="1"/>
</dbReference>
<evidence type="ECO:0000313" key="3">
    <source>
        <dbReference type="Proteomes" id="UP001501020"/>
    </source>
</evidence>
<proteinExistence type="predicted"/>
<dbReference type="InterPro" id="IPR000182">
    <property type="entry name" value="GNAT_dom"/>
</dbReference>
<dbReference type="SMART" id="SM00881">
    <property type="entry name" value="CoA_binding"/>
    <property type="match status" value="1"/>
</dbReference>
<dbReference type="InterPro" id="IPR016181">
    <property type="entry name" value="Acyl_CoA_acyltransferase"/>
</dbReference>
<protein>
    <recommendedName>
        <fullName evidence="1">N-acetyltransferase domain-containing protein</fullName>
    </recommendedName>
</protein>
<name>A0ABP5KAR4_9ACTN</name>
<dbReference type="Gene3D" id="3.40.50.720">
    <property type="entry name" value="NAD(P)-binding Rossmann-like Domain"/>
    <property type="match status" value="1"/>
</dbReference>
<dbReference type="InterPro" id="IPR003781">
    <property type="entry name" value="CoA-bd"/>
</dbReference>
<evidence type="ECO:0000259" key="1">
    <source>
        <dbReference type="PROSITE" id="PS51186"/>
    </source>
</evidence>
<dbReference type="CDD" id="cd04301">
    <property type="entry name" value="NAT_SF"/>
    <property type="match status" value="1"/>
</dbReference>
<dbReference type="Proteomes" id="UP001501020">
    <property type="component" value="Unassembled WGS sequence"/>
</dbReference>
<dbReference type="Pfam" id="PF13380">
    <property type="entry name" value="CoA_binding_2"/>
    <property type="match status" value="1"/>
</dbReference>
<dbReference type="EMBL" id="BAAAMR010000012">
    <property type="protein sequence ID" value="GAA2128483.1"/>
    <property type="molecule type" value="Genomic_DNA"/>
</dbReference>
<keyword evidence="3" id="KW-1185">Reference proteome</keyword>
<accession>A0ABP5KAR4</accession>
<dbReference type="PANTHER" id="PTHR42793">
    <property type="entry name" value="COA BINDING DOMAIN CONTAINING PROTEIN"/>
    <property type="match status" value="1"/>
</dbReference>
<feature type="domain" description="N-acetyltransferase" evidence="1">
    <location>
        <begin position="20"/>
        <end position="198"/>
    </location>
</feature>
<comment type="caution">
    <text evidence="2">The sequence shown here is derived from an EMBL/GenBank/DDBJ whole genome shotgun (WGS) entry which is preliminary data.</text>
</comment>
<dbReference type="Gene3D" id="3.40.630.30">
    <property type="match status" value="1"/>
</dbReference>
<sequence length="420" mass="44197">MRAQTFSGRVYALLTDGTQAEIRRLVETDREAVCALHRELSDESLYRRFFGLNRAMADRIAEQVCRPDGSGHAALGAWLSGELVGIAEYEPSDTDGEAEIAMAVADRMHHRGVGTLLLEHLGSLARESAVVAFRADTLAENGPMLRVFADAGLPAKRRVSSGVVEITMPLVSDEHYLDVVAERERSADVASLMPLFRPRAVAVVGVSRRAGTVGASVLRNITLGGYAGRLYAVNPRAAGTQLHGAPCVAAVSDLPELVDLAVLTVPADAVVAAAAECGAFDIPAIVVITSGLSADQGGELLAACRENGIRLVGPNCLGVADTSSELDATFAARRSLPGRPGWRCSRAASVSPSSITSPAWASAYRPSRPWATSTTSAPTTCSCGGSRSRLRGWGCCTWSPSAARASSPARRAGWRPGCRC</sequence>
<evidence type="ECO:0000313" key="2">
    <source>
        <dbReference type="EMBL" id="GAA2128483.1"/>
    </source>
</evidence>
<gene>
    <name evidence="2" type="ORF">GCM10009727_19140</name>
</gene>
<dbReference type="PANTHER" id="PTHR42793:SF1">
    <property type="entry name" value="PEPTIDYL-LYSINE N-ACETYLTRANSFERASE PATZ"/>
    <property type="match status" value="1"/>
</dbReference>
<dbReference type="Pfam" id="PF00583">
    <property type="entry name" value="Acetyltransf_1"/>
    <property type="match status" value="1"/>
</dbReference>
<reference evidence="3" key="1">
    <citation type="journal article" date="2019" name="Int. J. Syst. Evol. Microbiol.">
        <title>The Global Catalogue of Microorganisms (GCM) 10K type strain sequencing project: providing services to taxonomists for standard genome sequencing and annotation.</title>
        <authorList>
            <consortium name="The Broad Institute Genomics Platform"/>
            <consortium name="The Broad Institute Genome Sequencing Center for Infectious Disease"/>
            <person name="Wu L."/>
            <person name="Ma J."/>
        </authorList>
    </citation>
    <scope>NUCLEOTIDE SEQUENCE [LARGE SCALE GENOMIC DNA]</scope>
    <source>
        <strain evidence="3">JCM 13850</strain>
    </source>
</reference>
<organism evidence="2 3">
    <name type="scientific">Actinomadura napierensis</name>
    <dbReference type="NCBI Taxonomy" id="267854"/>
    <lineage>
        <taxon>Bacteria</taxon>
        <taxon>Bacillati</taxon>
        <taxon>Actinomycetota</taxon>
        <taxon>Actinomycetes</taxon>
        <taxon>Streptosporangiales</taxon>
        <taxon>Thermomonosporaceae</taxon>
        <taxon>Actinomadura</taxon>
    </lineage>
</organism>
<dbReference type="SUPFAM" id="SSF55729">
    <property type="entry name" value="Acyl-CoA N-acyltransferases (Nat)"/>
    <property type="match status" value="1"/>
</dbReference>
<dbReference type="PROSITE" id="PS51186">
    <property type="entry name" value="GNAT"/>
    <property type="match status" value="1"/>
</dbReference>